<accession>A0A977XB30</accession>
<proteinExistence type="predicted"/>
<feature type="transmembrane region" description="Helical" evidence="1">
    <location>
        <begin position="6"/>
        <end position="35"/>
    </location>
</feature>
<evidence type="ECO:0000256" key="1">
    <source>
        <dbReference type="SAM" id="Phobius"/>
    </source>
</evidence>
<name>A0A977XB30_9CAUD</name>
<reference evidence="2" key="1">
    <citation type="submission" date="2022-09" db="EMBL/GenBank/DDBJ databases">
        <authorList>
            <person name="Xie Z."/>
            <person name="Yang M."/>
        </authorList>
    </citation>
    <scope>NUCLEOTIDE SEQUENCE</scope>
</reference>
<sequence length="45" mass="5393">MNVYEFGLNVFIATFSIAFGLSLTIIFTVFMFTWIDNKIIWRKRK</sequence>
<dbReference type="Proteomes" id="UP001064695">
    <property type="component" value="Segment"/>
</dbReference>
<organism evidence="2 3">
    <name type="scientific">Bacillus phage vB_BaeroP_SYYB1</name>
    <dbReference type="NCBI Taxonomy" id="2980552"/>
    <lineage>
        <taxon>Viruses</taxon>
        <taxon>Duplodnaviria</taxon>
        <taxon>Heunggongvirae</taxon>
        <taxon>Uroviricota</taxon>
        <taxon>Caudoviricetes</taxon>
        <taxon>Salasmaviridae</taxon>
        <taxon>Tatarstanvirinae</taxon>
        <taxon>Gaunavirus</taxon>
        <taxon>Gaunavirus syybuna</taxon>
    </lineage>
</organism>
<keyword evidence="1" id="KW-1133">Transmembrane helix</keyword>
<keyword evidence="1" id="KW-0812">Transmembrane</keyword>
<dbReference type="EMBL" id="OP433492">
    <property type="protein sequence ID" value="UXN78497.1"/>
    <property type="molecule type" value="Genomic_DNA"/>
</dbReference>
<keyword evidence="3" id="KW-1185">Reference proteome</keyword>
<evidence type="ECO:0000313" key="3">
    <source>
        <dbReference type="Proteomes" id="UP001064695"/>
    </source>
</evidence>
<protein>
    <submittedName>
        <fullName evidence="2">Uncharacterized protein</fullName>
    </submittedName>
</protein>
<evidence type="ECO:0000313" key="2">
    <source>
        <dbReference type="EMBL" id="UXN78497.1"/>
    </source>
</evidence>
<keyword evidence="1" id="KW-0472">Membrane</keyword>
<gene>
    <name evidence="2" type="ORF">SYYB1_8</name>
</gene>